<evidence type="ECO:0000313" key="1">
    <source>
        <dbReference type="EMBL" id="OGL87105.1"/>
    </source>
</evidence>
<protein>
    <submittedName>
        <fullName evidence="1">Uncharacterized protein</fullName>
    </submittedName>
</protein>
<reference evidence="1 2" key="1">
    <citation type="journal article" date="2016" name="Nat. Commun.">
        <title>Thousands of microbial genomes shed light on interconnected biogeochemical processes in an aquifer system.</title>
        <authorList>
            <person name="Anantharaman K."/>
            <person name="Brown C.T."/>
            <person name="Hug L.A."/>
            <person name="Sharon I."/>
            <person name="Castelle C.J."/>
            <person name="Probst A.J."/>
            <person name="Thomas B.C."/>
            <person name="Singh A."/>
            <person name="Wilkins M.J."/>
            <person name="Karaoz U."/>
            <person name="Brodie E.L."/>
            <person name="Williams K.H."/>
            <person name="Hubbard S.S."/>
            <person name="Banfield J.F."/>
        </authorList>
    </citation>
    <scope>NUCLEOTIDE SEQUENCE [LARGE SCALE GENOMIC DNA]</scope>
</reference>
<accession>A0A1F7V9K8</accession>
<name>A0A1F7V9K8_9BACT</name>
<proteinExistence type="predicted"/>
<dbReference type="EMBL" id="MGEQ01000003">
    <property type="protein sequence ID" value="OGL87105.1"/>
    <property type="molecule type" value="Genomic_DNA"/>
</dbReference>
<comment type="caution">
    <text evidence="1">The sequence shown here is derived from an EMBL/GenBank/DDBJ whole genome shotgun (WGS) entry which is preliminary data.</text>
</comment>
<dbReference type="Proteomes" id="UP000176593">
    <property type="component" value="Unassembled WGS sequence"/>
</dbReference>
<evidence type="ECO:0000313" key="2">
    <source>
        <dbReference type="Proteomes" id="UP000176593"/>
    </source>
</evidence>
<dbReference type="AlphaFoldDB" id="A0A1F7V9K8"/>
<organism evidence="1 2">
    <name type="scientific">Candidatus Uhrbacteria bacterium RIFCSPLOWO2_02_FULL_48_18</name>
    <dbReference type="NCBI Taxonomy" id="1802408"/>
    <lineage>
        <taxon>Bacteria</taxon>
        <taxon>Candidatus Uhriibacteriota</taxon>
    </lineage>
</organism>
<gene>
    <name evidence="1" type="ORF">A3I41_04155</name>
</gene>
<sequence>MTKRISIPTSWRNTGVLAFLVLMLFLLFESTHANVCALNKNYAYKAPSSSAIYFITETCTKRAFTNEMIFFTYFPSWGHVEAAPTLLLKKIPNDALGFMPYGPLYDPQYGALVKTVTDPKVYLLLDGKKYWITSEMIFTKLRYRWNWIEDVDSRLLLQYQSGGEITETHRHLNGTLIKYEGDPAVYRLEDQNGKQVKRHIASEEVFKSLKFRSDRIITISQDESYPDGSPISEKIVQSPSQADPSCVKNITPVFTHHLVDPKLVTNIVPPPNIHKASGHLKTHSYLNTTSVGIPIYAPVDMSLFNGAHYVGGPYSLDFRVSCEVRLRLAHIDPVQKIKDALPKEAKLDSKDTAVNPPITFKAGEVIAYIYQDVGVLSVGLDFGVYHQDRPNRYASSTNPEILQSVIYTRAVCPYEFFTKELNSSYRSKFDLIGQEGLVKDGVSFCD</sequence>